<dbReference type="Proteomes" id="UP000253570">
    <property type="component" value="Unassembled WGS sequence"/>
</dbReference>
<gene>
    <name evidence="1" type="ORF">DBW71_05450</name>
</gene>
<evidence type="ECO:0000313" key="1">
    <source>
        <dbReference type="EMBL" id="RCL72473.1"/>
    </source>
</evidence>
<proteinExistence type="predicted"/>
<reference evidence="1 2" key="1">
    <citation type="journal article" date="2018" name="Microbiome">
        <title>Fine metagenomic profile of the Mediterranean stratified and mixed water columns revealed by assembly and recruitment.</title>
        <authorList>
            <person name="Haro-Moreno J.M."/>
            <person name="Lopez-Perez M."/>
            <person name="De La Torre J.R."/>
            <person name="Picazo A."/>
            <person name="Camacho A."/>
            <person name="Rodriguez-Valera F."/>
        </authorList>
    </citation>
    <scope>NUCLEOTIDE SEQUENCE [LARGE SCALE GENOMIC DNA]</scope>
    <source>
        <strain evidence="1">MED-G57</strain>
    </source>
</reference>
<sequence length="114" mass="13120">MQNKRKYIILSILTFIIFFLVLTTPKQKDFDTYLSDKVRNYTLNMGEDNQTASIFSGLTFYILQNNSDLIERENYLLFSIFKIDTSLIRSFGGDIDDLVILGILGNFFILKGVG</sequence>
<name>A0A368DMG6_9PROT</name>
<accession>A0A368DMG6</accession>
<dbReference type="EMBL" id="QOQD01000014">
    <property type="protein sequence ID" value="RCL72473.1"/>
    <property type="molecule type" value="Genomic_DNA"/>
</dbReference>
<protein>
    <submittedName>
        <fullName evidence="1">DUF4359 domain-containing protein</fullName>
    </submittedName>
</protein>
<comment type="caution">
    <text evidence="1">The sequence shown here is derived from an EMBL/GenBank/DDBJ whole genome shotgun (WGS) entry which is preliminary data.</text>
</comment>
<evidence type="ECO:0000313" key="2">
    <source>
        <dbReference type="Proteomes" id="UP000253570"/>
    </source>
</evidence>
<dbReference type="AlphaFoldDB" id="A0A368DMG6"/>
<organism evidence="1 2">
    <name type="scientific">PS1 clade bacterium</name>
    <dbReference type="NCBI Taxonomy" id="2175152"/>
    <lineage>
        <taxon>Bacteria</taxon>
        <taxon>Pseudomonadati</taxon>
        <taxon>Pseudomonadota</taxon>
        <taxon>Alphaproteobacteria</taxon>
        <taxon>PS1 clade</taxon>
    </lineage>
</organism>